<dbReference type="GO" id="GO:0015288">
    <property type="term" value="F:porin activity"/>
    <property type="evidence" value="ECO:0007669"/>
    <property type="project" value="InterPro"/>
</dbReference>
<accession>A0A1E5Q3I0</accession>
<name>A0A1E5Q3I0_9PROT</name>
<gene>
    <name evidence="2" type="ORF">BEN30_01600</name>
</gene>
<dbReference type="InterPro" id="IPR023614">
    <property type="entry name" value="Porin_dom_sf"/>
</dbReference>
<dbReference type="Gene3D" id="2.40.160.10">
    <property type="entry name" value="Porin"/>
    <property type="match status" value="1"/>
</dbReference>
<dbReference type="EMBL" id="MCGG01000078">
    <property type="protein sequence ID" value="OEJ64117.1"/>
    <property type="molecule type" value="Genomic_DNA"/>
</dbReference>
<dbReference type="AlphaFoldDB" id="A0A1E5Q3I0"/>
<keyword evidence="3" id="KW-1185">Reference proteome</keyword>
<dbReference type="GO" id="GO:0016020">
    <property type="term" value="C:membrane"/>
    <property type="evidence" value="ECO:0007669"/>
    <property type="project" value="InterPro"/>
</dbReference>
<sequence>MGLSAYQGAVFIRFEKIRHPNTTVSDQNVIGEDMKKILLGTTAVIALGSMTTEAFAADKIQLSVGGFMKEYLGITNSDEEATTNGSARDKDISQYTDTEIHFKGSTTLDSGIKVAATIEVEADQDGGTADRRNVDRSFLTISSDAVGSLVIGSAPHFGEGNLVRVPNASGNFDWDDLDDWGGIARSATGATGAFANASATIMGNQIGGDSAKLSYTSPTFSGVSVGASYTAAEAANASDARRVAGTQNDGYTYGIHYSGDLGGAAVNADVTRANHGTNNTEITHAGLTVGMAGFTVGGGYSDVNDTQSVAGRTLNGSQDGNTWELGVSYATGPYTVSAAYMKAEQVQSIATAGDDKDTAWKIAATYDMGAGVALTANYFNLKADPEGNTALTQTSRTINGVIAGIEVGF</sequence>
<evidence type="ECO:0000313" key="3">
    <source>
        <dbReference type="Proteomes" id="UP000095347"/>
    </source>
</evidence>
<proteinExistence type="predicted"/>
<dbReference type="Pfam" id="PF13609">
    <property type="entry name" value="Porin_4"/>
    <property type="match status" value="1"/>
</dbReference>
<dbReference type="STRING" id="28181.BEN30_01600"/>
<evidence type="ECO:0000313" key="2">
    <source>
        <dbReference type="EMBL" id="OEJ64117.1"/>
    </source>
</evidence>
<feature type="domain" description="Porin" evidence="1">
    <location>
        <begin position="43"/>
        <end position="379"/>
    </location>
</feature>
<dbReference type="SUPFAM" id="SSF56935">
    <property type="entry name" value="Porins"/>
    <property type="match status" value="1"/>
</dbReference>
<comment type="caution">
    <text evidence="2">The sequence shown here is derived from an EMBL/GenBank/DDBJ whole genome shotgun (WGS) entry which is preliminary data.</text>
</comment>
<dbReference type="InterPro" id="IPR033900">
    <property type="entry name" value="Gram_neg_porin_domain"/>
</dbReference>
<dbReference type="Proteomes" id="UP000095347">
    <property type="component" value="Unassembled WGS sequence"/>
</dbReference>
<protein>
    <recommendedName>
        <fullName evidence="1">Porin domain-containing protein</fullName>
    </recommendedName>
</protein>
<reference evidence="3" key="1">
    <citation type="submission" date="2016-07" db="EMBL/GenBank/DDBJ databases">
        <authorList>
            <person name="Florea S."/>
            <person name="Webb J.S."/>
            <person name="Jaromczyk J."/>
            <person name="Schardl C.L."/>
        </authorList>
    </citation>
    <scope>NUCLEOTIDE SEQUENCE [LARGE SCALE GENOMIC DNA]</scope>
    <source>
        <strain evidence="3">MV-1</strain>
    </source>
</reference>
<evidence type="ECO:0000259" key="1">
    <source>
        <dbReference type="Pfam" id="PF13609"/>
    </source>
</evidence>
<organism evidence="2 3">
    <name type="scientific">Magnetovibrio blakemorei</name>
    <dbReference type="NCBI Taxonomy" id="28181"/>
    <lineage>
        <taxon>Bacteria</taxon>
        <taxon>Pseudomonadati</taxon>
        <taxon>Pseudomonadota</taxon>
        <taxon>Alphaproteobacteria</taxon>
        <taxon>Rhodospirillales</taxon>
        <taxon>Magnetovibrionaceae</taxon>
        <taxon>Magnetovibrio</taxon>
    </lineage>
</organism>